<dbReference type="KEGG" id="sva:SVA_3627"/>
<dbReference type="AlphaFoldDB" id="A0A1C7AFM7"/>
<organism evidence="2 3">
    <name type="scientific">Sulfurifustis variabilis</name>
    <dbReference type="NCBI Taxonomy" id="1675686"/>
    <lineage>
        <taxon>Bacteria</taxon>
        <taxon>Pseudomonadati</taxon>
        <taxon>Pseudomonadota</taxon>
        <taxon>Gammaproteobacteria</taxon>
        <taxon>Acidiferrobacterales</taxon>
        <taxon>Acidiferrobacteraceae</taxon>
        <taxon>Sulfurifustis</taxon>
    </lineage>
</organism>
<feature type="region of interest" description="Disordered" evidence="1">
    <location>
        <begin position="1"/>
        <end position="26"/>
    </location>
</feature>
<reference evidence="2 3" key="1">
    <citation type="submission" date="2015-08" db="EMBL/GenBank/DDBJ databases">
        <title>Complete genome sequence of Sulfurifustis variabilis.</title>
        <authorList>
            <person name="Miura A."/>
            <person name="Kojima H."/>
            <person name="Fukui M."/>
        </authorList>
    </citation>
    <scope>NUCLEOTIDE SEQUENCE [LARGE SCALE GENOMIC DNA]</scope>
    <source>
        <strain evidence="3">skN76</strain>
    </source>
</reference>
<proteinExistence type="predicted"/>
<sequence length="817" mass="90972">MKTFTDNELKKKLDDAPNGGTAAAKPRTAAEIRQALGDYHAPDGLYEKLKGMSFLGAVKCNVEKIIAGSWQEIVLDFEVGSSGMADGSWFKATFRFYSDWALFQTTDPAGANYISAEYHAGGLVPGQSPATVQALKVRFDQKGHERPFQKAVIVDTVDGYVKAGDHIVIRLGDRRFGGPGTRVQTFVEENFRIRCYVDPLGTSRFSAVPGDIVIQIVPGPVAQLVWAGSRMVRAGTPVPLRVRAEDEWGNTCWNAPEKIEITATRDGKPVYEKKATLADKGWAVLLLKDLPTDKPGELAVTARLLDHPFIKPQTFYLSIEQELVSPRIYYCDLHVHSDDTIGTNSTRYNLTYGRDVSGLDVLAFAHNDFNITTERWNKTVELIHEITQDGSFVAFPGTEWCGSSCVGGDHNVVFLHGKTPEFPFLKTGEHVRSVDWNEDTKSNEAVPGAWPLEDLWLAYAKDPEGHLLIPHVGGRRCILDWHYPKLERLIEIGSSWGHFGWLYQEAMERGYKIGASMAGDEHRGRCGGGVPGTAVFGTKGGVSGVLAKELTRVEIGRALRARHTYATTGERTVALARCGEHIQGDEFEHQGKAVIDYRLLGDAGWDEVVAYDHTGPIWRRDLQEELGYSERKIRFRWGGARVKDRYRWAAWKGKITIRGAVINDFQGRGFEHIEETSWRESATQVGFKSDTYGDVDAIEMDVTGLANATIRVEGTIDGYVKVGDPLKGNPFAHCPTFEWEITGRELLEAAKLRKDLPGVEMFLAFERMSEKAAPRDVSGRIEVEPKNGPHGFRPVYLYGRQVDDAKVWTSALFITFK</sequence>
<evidence type="ECO:0000256" key="1">
    <source>
        <dbReference type="SAM" id="MobiDB-lite"/>
    </source>
</evidence>
<name>A0A1C7AFM7_9GAMM</name>
<keyword evidence="3" id="KW-1185">Reference proteome</keyword>
<protein>
    <recommendedName>
        <fullName evidence="4">Ortholog of Bordetella pertussis (BX470248) BP2101</fullName>
    </recommendedName>
</protein>
<dbReference type="InterPro" id="IPR016195">
    <property type="entry name" value="Pol/histidinol_Pase-like"/>
</dbReference>
<dbReference type="RefSeq" id="WP_197703281.1">
    <property type="nucleotide sequence ID" value="NZ_AP014936.1"/>
</dbReference>
<dbReference type="Gene3D" id="3.20.20.140">
    <property type="entry name" value="Metal-dependent hydrolases"/>
    <property type="match status" value="1"/>
</dbReference>
<evidence type="ECO:0008006" key="4">
    <source>
        <dbReference type="Google" id="ProtNLM"/>
    </source>
</evidence>
<dbReference type="SUPFAM" id="SSF89550">
    <property type="entry name" value="PHP domain-like"/>
    <property type="match status" value="1"/>
</dbReference>
<evidence type="ECO:0000313" key="3">
    <source>
        <dbReference type="Proteomes" id="UP000218899"/>
    </source>
</evidence>
<gene>
    <name evidence="2" type="ORF">SVA_3627</name>
</gene>
<feature type="compositionally biased region" description="Basic and acidic residues" evidence="1">
    <location>
        <begin position="1"/>
        <end position="15"/>
    </location>
</feature>
<evidence type="ECO:0000313" key="2">
    <source>
        <dbReference type="EMBL" id="BAU50163.1"/>
    </source>
</evidence>
<dbReference type="EMBL" id="AP014936">
    <property type="protein sequence ID" value="BAU50163.1"/>
    <property type="molecule type" value="Genomic_DNA"/>
</dbReference>
<accession>A0A1C7AFM7</accession>
<dbReference type="Proteomes" id="UP000218899">
    <property type="component" value="Chromosome"/>
</dbReference>